<organism evidence="16 17">
    <name type="scientific">Erysiphe neolycopersici</name>
    <dbReference type="NCBI Taxonomy" id="212602"/>
    <lineage>
        <taxon>Eukaryota</taxon>
        <taxon>Fungi</taxon>
        <taxon>Dikarya</taxon>
        <taxon>Ascomycota</taxon>
        <taxon>Pezizomycotina</taxon>
        <taxon>Leotiomycetes</taxon>
        <taxon>Erysiphales</taxon>
        <taxon>Erysiphaceae</taxon>
        <taxon>Erysiphe</taxon>
    </lineage>
</organism>
<comment type="subcellular location">
    <subcellularLocation>
        <location evidence="2">Cytoplasm</location>
    </subcellularLocation>
    <subcellularLocation>
        <location evidence="1">Nucleus</location>
    </subcellularLocation>
</comment>
<reference evidence="16 17" key="1">
    <citation type="journal article" date="2018" name="BMC Genomics">
        <title>Comparative genome analyses reveal sequence features reflecting distinct modes of host-adaptation between dicot and monocot powdery mildew.</title>
        <authorList>
            <person name="Wu Y."/>
            <person name="Ma X."/>
            <person name="Pan Z."/>
            <person name="Kale S.D."/>
            <person name="Song Y."/>
            <person name="King H."/>
            <person name="Zhang Q."/>
            <person name="Presley C."/>
            <person name="Deng X."/>
            <person name="Wei C.I."/>
            <person name="Xiao S."/>
        </authorList>
    </citation>
    <scope>NUCLEOTIDE SEQUENCE [LARGE SCALE GENOMIC DNA]</scope>
    <source>
        <strain evidence="16">UMSG2</strain>
    </source>
</reference>
<protein>
    <recommendedName>
        <fullName evidence="4">U6 snRNA-associated Sm-like protein LSm6</fullName>
    </recommendedName>
</protein>
<dbReference type="GO" id="GO:0046540">
    <property type="term" value="C:U4/U6 x U5 tri-snRNP complex"/>
    <property type="evidence" value="ECO:0007669"/>
    <property type="project" value="TreeGrafter"/>
</dbReference>
<evidence type="ECO:0000313" key="16">
    <source>
        <dbReference type="EMBL" id="RKF64751.1"/>
    </source>
</evidence>
<dbReference type="GO" id="GO:0008033">
    <property type="term" value="P:tRNA processing"/>
    <property type="evidence" value="ECO:0007669"/>
    <property type="project" value="UniProtKB-KW"/>
</dbReference>
<dbReference type="GO" id="GO:0005681">
    <property type="term" value="C:spliceosomal complex"/>
    <property type="evidence" value="ECO:0007669"/>
    <property type="project" value="UniProtKB-KW"/>
</dbReference>
<dbReference type="Gene3D" id="2.30.30.100">
    <property type="match status" value="1"/>
</dbReference>
<keyword evidence="10" id="KW-0694">RNA-binding</keyword>
<gene>
    <name evidence="16" type="ORF">OnM2_016018</name>
</gene>
<dbReference type="OrthoDB" id="268799at2759"/>
<evidence type="ECO:0000256" key="6">
    <source>
        <dbReference type="ARBA" id="ARBA00022552"/>
    </source>
</evidence>
<dbReference type="GO" id="GO:0000932">
    <property type="term" value="C:P-body"/>
    <property type="evidence" value="ECO:0007669"/>
    <property type="project" value="TreeGrafter"/>
</dbReference>
<proteinExistence type="inferred from homology"/>
<comment type="caution">
    <text evidence="16">The sequence shown here is derived from an EMBL/GenBank/DDBJ whole genome shotgun (WGS) entry which is preliminary data.</text>
</comment>
<comment type="function">
    <text evidence="14">Component of LSm protein complexes, which are involved in RNA processing and may function in a chaperone-like manner, facilitating the efficient association of RNA processing factors with their substrates. Component of the cytoplasmic LSM1-LSM7 complex, which is thought to be involved in mRNA degradation by activating the decapping step in the 5'-to-3' mRNA decay pathway. Component of the nuclear LSM2-LSM8 complex, which is involved in splicing of nuclear mRNAs. LSM2-LSM8 associates with multiple snRNP complexes containing the U6 snRNA (U4/U6 di-snRNP, spliceosomal U4/U6.U5 tri-snRNP, and free U6 snRNP). It binds directly to the 3'-terminal U-tract of U6 snRNA and plays a role in the biogenesis and stability of the U6 snRNP and U4/U6 snRNP complexes. LSM2-LSM8 probably also is involved degradation of nuclear pre-mRNA by targeting them for decapping, and in processing of pre-tRNAs, pre-rRNAs and U3 snoRNA.</text>
</comment>
<keyword evidence="11" id="KW-0508">mRNA splicing</keyword>
<dbReference type="GO" id="GO:0005730">
    <property type="term" value="C:nucleolus"/>
    <property type="evidence" value="ECO:0007669"/>
    <property type="project" value="TreeGrafter"/>
</dbReference>
<dbReference type="InterPro" id="IPR016487">
    <property type="entry name" value="Lsm6/sSmF"/>
</dbReference>
<evidence type="ECO:0000256" key="1">
    <source>
        <dbReference type="ARBA" id="ARBA00004123"/>
    </source>
</evidence>
<dbReference type="PANTHER" id="PTHR11021:SF1">
    <property type="entry name" value="U6 SNRNA-ASSOCIATED SM-LIKE PROTEIN LSM6"/>
    <property type="match status" value="1"/>
</dbReference>
<sequence>MENGQVSINNTNDPSSFLSEIIGSSVTVKLNSGIIYKGELVAIDGYMNISLEKCEEIVEGSKKFYGDAFVRGNNVWKLLMMWNFISFSYVHLSSLKSPRSSKTLDLRAVTRKKSDPELRGERACSTRILSHTLLSSNKVVLAAALSHCKIDVFQISYFLFRKSLQ</sequence>
<evidence type="ECO:0000256" key="10">
    <source>
        <dbReference type="ARBA" id="ARBA00022884"/>
    </source>
</evidence>
<evidence type="ECO:0000256" key="3">
    <source>
        <dbReference type="ARBA" id="ARBA00007927"/>
    </source>
</evidence>
<keyword evidence="8" id="KW-0819">tRNA processing</keyword>
<evidence type="ECO:0000256" key="7">
    <source>
        <dbReference type="ARBA" id="ARBA00022664"/>
    </source>
</evidence>
<dbReference type="GO" id="GO:0005732">
    <property type="term" value="C:sno(s)RNA-containing ribonucleoprotein complex"/>
    <property type="evidence" value="ECO:0007669"/>
    <property type="project" value="TreeGrafter"/>
</dbReference>
<keyword evidence="12" id="KW-0539">Nucleus</keyword>
<keyword evidence="6" id="KW-0698">rRNA processing</keyword>
<dbReference type="AlphaFoldDB" id="A0A420I532"/>
<keyword evidence="17" id="KW-1185">Reference proteome</keyword>
<dbReference type="CDD" id="cd01726">
    <property type="entry name" value="LSm6"/>
    <property type="match status" value="1"/>
</dbReference>
<evidence type="ECO:0000256" key="9">
    <source>
        <dbReference type="ARBA" id="ARBA00022728"/>
    </source>
</evidence>
<dbReference type="GO" id="GO:0030490">
    <property type="term" value="P:maturation of SSU-rRNA"/>
    <property type="evidence" value="ECO:0007669"/>
    <property type="project" value="TreeGrafter"/>
</dbReference>
<evidence type="ECO:0000256" key="12">
    <source>
        <dbReference type="ARBA" id="ARBA00023242"/>
    </source>
</evidence>
<keyword evidence="13" id="KW-0687">Ribonucleoprotein</keyword>
<dbReference type="STRING" id="212602.A0A420I532"/>
<dbReference type="Pfam" id="PF01423">
    <property type="entry name" value="LSM"/>
    <property type="match status" value="1"/>
</dbReference>
<dbReference type="SUPFAM" id="SSF50182">
    <property type="entry name" value="Sm-like ribonucleoproteins"/>
    <property type="match status" value="1"/>
</dbReference>
<dbReference type="GO" id="GO:0003723">
    <property type="term" value="F:RNA binding"/>
    <property type="evidence" value="ECO:0007669"/>
    <property type="project" value="UniProtKB-KW"/>
</dbReference>
<dbReference type="InterPro" id="IPR001163">
    <property type="entry name" value="Sm_dom_euk/arc"/>
</dbReference>
<dbReference type="SMART" id="SM00651">
    <property type="entry name" value="Sm"/>
    <property type="match status" value="1"/>
</dbReference>
<evidence type="ECO:0000259" key="15">
    <source>
        <dbReference type="PROSITE" id="PS52002"/>
    </source>
</evidence>
<dbReference type="GO" id="GO:0005688">
    <property type="term" value="C:U6 snRNP"/>
    <property type="evidence" value="ECO:0007669"/>
    <property type="project" value="TreeGrafter"/>
</dbReference>
<evidence type="ECO:0000256" key="4">
    <source>
        <dbReference type="ARBA" id="ARBA00014768"/>
    </source>
</evidence>
<evidence type="ECO:0000256" key="11">
    <source>
        <dbReference type="ARBA" id="ARBA00023187"/>
    </source>
</evidence>
<dbReference type="PANTHER" id="PTHR11021">
    <property type="entry name" value="SMALL NUCLEAR RIBONUCLEOPROTEIN F SNRNP-F"/>
    <property type="match status" value="1"/>
</dbReference>
<evidence type="ECO:0000256" key="2">
    <source>
        <dbReference type="ARBA" id="ARBA00004496"/>
    </source>
</evidence>
<evidence type="ECO:0000313" key="17">
    <source>
        <dbReference type="Proteomes" id="UP000286134"/>
    </source>
</evidence>
<accession>A0A420I532</accession>
<keyword evidence="7" id="KW-0507">mRNA processing</keyword>
<dbReference type="EMBL" id="MCFK01001666">
    <property type="protein sequence ID" value="RKF64751.1"/>
    <property type="molecule type" value="Genomic_DNA"/>
</dbReference>
<dbReference type="FunFam" id="2.30.30.100:FF:000037">
    <property type="entry name" value="U6 snRNA-associated Sm-like protein LSm6"/>
    <property type="match status" value="1"/>
</dbReference>
<evidence type="ECO:0000256" key="13">
    <source>
        <dbReference type="ARBA" id="ARBA00023274"/>
    </source>
</evidence>
<evidence type="ECO:0000256" key="14">
    <source>
        <dbReference type="ARBA" id="ARBA00025365"/>
    </source>
</evidence>
<dbReference type="InterPro" id="IPR010920">
    <property type="entry name" value="LSM_dom_sf"/>
</dbReference>
<dbReference type="GO" id="GO:0000398">
    <property type="term" value="P:mRNA splicing, via spliceosome"/>
    <property type="evidence" value="ECO:0007669"/>
    <property type="project" value="InterPro"/>
</dbReference>
<evidence type="ECO:0000256" key="8">
    <source>
        <dbReference type="ARBA" id="ARBA00022694"/>
    </source>
</evidence>
<keyword evidence="5" id="KW-0963">Cytoplasm</keyword>
<dbReference type="InterPro" id="IPR047575">
    <property type="entry name" value="Sm"/>
</dbReference>
<feature type="domain" description="Sm" evidence="15">
    <location>
        <begin position="13"/>
        <end position="84"/>
    </location>
</feature>
<dbReference type="PROSITE" id="PS52002">
    <property type="entry name" value="SM"/>
    <property type="match status" value="1"/>
</dbReference>
<dbReference type="Proteomes" id="UP000286134">
    <property type="component" value="Unassembled WGS sequence"/>
</dbReference>
<comment type="similarity">
    <text evidence="3">Belongs to the snRNP Sm proteins family. SmF/LSm6 subfamily.</text>
</comment>
<name>A0A420I532_9PEZI</name>
<keyword evidence="9" id="KW-0747">Spliceosome</keyword>
<evidence type="ECO:0000256" key="5">
    <source>
        <dbReference type="ARBA" id="ARBA00022490"/>
    </source>
</evidence>